<feature type="transmembrane region" description="Helical" evidence="1">
    <location>
        <begin position="6"/>
        <end position="23"/>
    </location>
</feature>
<dbReference type="EMBL" id="JAAGKH010000025">
    <property type="protein sequence ID" value="NDR88902.1"/>
    <property type="molecule type" value="Genomic_DNA"/>
</dbReference>
<protein>
    <submittedName>
        <fullName evidence="2">Uncharacterized protein</fullName>
    </submittedName>
</protein>
<dbReference type="AlphaFoldDB" id="A0A6B2JLA9"/>
<accession>A0A6B2JLA9</accession>
<keyword evidence="1" id="KW-0472">Membrane</keyword>
<dbReference type="EMBL" id="JAAGJP010000028">
    <property type="protein sequence ID" value="NDS68442.1"/>
    <property type="molecule type" value="Genomic_DNA"/>
</dbReference>
<organism evidence="2">
    <name type="scientific">Francisella tularensis subsp. holarctica</name>
    <dbReference type="NCBI Taxonomy" id="119857"/>
    <lineage>
        <taxon>Bacteria</taxon>
        <taxon>Pseudomonadati</taxon>
        <taxon>Pseudomonadota</taxon>
        <taxon>Gammaproteobacteria</taxon>
        <taxon>Thiotrichales</taxon>
        <taxon>Francisellaceae</taxon>
        <taxon>Francisella</taxon>
    </lineage>
</organism>
<evidence type="ECO:0000256" key="1">
    <source>
        <dbReference type="SAM" id="Phobius"/>
    </source>
</evidence>
<keyword evidence="1" id="KW-1133">Transmembrane helix</keyword>
<reference evidence="2" key="1">
    <citation type="submission" date="2019-08" db="EMBL/GenBank/DDBJ databases">
        <authorList>
            <person name="Busch A."/>
        </authorList>
    </citation>
    <scope>NUCLEOTIDE SEQUENCE</scope>
    <source>
        <strain evidence="3">15T0085</strain>
        <strain evidence="2">17T1429</strain>
    </source>
</reference>
<comment type="caution">
    <text evidence="2">The sequence shown here is derived from an EMBL/GenBank/DDBJ whole genome shotgun (WGS) entry which is preliminary data.</text>
</comment>
<reference evidence="2" key="2">
    <citation type="submission" date="2020-02" db="EMBL/GenBank/DDBJ databases">
        <title>Using affinity propagation clustering for identifying bacterial clades and subclades with whole-genome sequences of Francisella tularensis.</title>
        <authorList>
            <person name="Homeier-Bachmann T."/>
            <person name="Abdel-Glil M.Y."/>
            <person name="Hackbart A."/>
            <person name="Hotzel H."/>
            <person name="Tomaso H."/>
        </authorList>
    </citation>
    <scope>NUCLEOTIDE SEQUENCE</scope>
    <source>
        <strain evidence="3">15T0085</strain>
        <strain evidence="2">17T1429</strain>
    </source>
</reference>
<proteinExistence type="predicted"/>
<dbReference type="OMA" id="NIFGFRY"/>
<evidence type="ECO:0000313" key="2">
    <source>
        <dbReference type="EMBL" id="NDR88902.1"/>
    </source>
</evidence>
<keyword evidence="1" id="KW-0812">Transmembrane</keyword>
<name>A0A6B2JLA9_FRATU</name>
<evidence type="ECO:0000313" key="3">
    <source>
        <dbReference type="EMBL" id="NDS68442.1"/>
    </source>
</evidence>
<dbReference type="RefSeq" id="WP_003017164.1">
    <property type="nucleotide sequence ID" value="NZ_AP023459.1"/>
</dbReference>
<sequence length="181" mass="20568">MSLSLFRFILLYTVFKFFVMTMYSKKAKVFFSRKVIIVMLMTLLVTSCATDKYQARELPLLKHGYSKKNLTAYNIFGFCYDNTPSGIFNIIDKKPTEFLVNIYVGDNQGCKFIYTADTKGKQGEITQTGSFTAYLSGRNELLKLECKGKDSNIDYKVIAYANAIEYDRVGNLSYLVESGGL</sequence>
<gene>
    <name evidence="3" type="ORF">FWI86_05135</name>
    <name evidence="2" type="ORF">FWJ04_04330</name>
</gene>